<dbReference type="PANTHER" id="PTHR43798:SF31">
    <property type="entry name" value="AB HYDROLASE SUPERFAMILY PROTEIN YCLE"/>
    <property type="match status" value="1"/>
</dbReference>
<dbReference type="SUPFAM" id="SSF53474">
    <property type="entry name" value="alpha/beta-Hydrolases"/>
    <property type="match status" value="1"/>
</dbReference>
<evidence type="ECO:0000256" key="2">
    <source>
        <dbReference type="ARBA" id="ARBA00022801"/>
    </source>
</evidence>
<dbReference type="GO" id="GO:0016787">
    <property type="term" value="F:hydrolase activity"/>
    <property type="evidence" value="ECO:0007669"/>
    <property type="project" value="UniProtKB-KW"/>
</dbReference>
<reference evidence="4 5" key="1">
    <citation type="submission" date="2021-03" db="EMBL/GenBank/DDBJ databases">
        <title>Antimicrobial resistance genes in bacteria isolated from Japanese honey, and their potential for conferring macrolide and lincosamide resistance in the American foulbrood pathogen Paenibacillus larvae.</title>
        <authorList>
            <person name="Okamoto M."/>
            <person name="Kumagai M."/>
            <person name="Kanamori H."/>
            <person name="Takamatsu D."/>
        </authorList>
    </citation>
    <scope>NUCLEOTIDE SEQUENCE [LARGE SCALE GENOMIC DNA]</scope>
    <source>
        <strain evidence="4 5">J6TS1</strain>
    </source>
</reference>
<keyword evidence="5" id="KW-1185">Reference proteome</keyword>
<name>A0ABQ4KUK8_SIMTE</name>
<evidence type="ECO:0000259" key="3">
    <source>
        <dbReference type="Pfam" id="PF00561"/>
    </source>
</evidence>
<sequence length="287" mass="32740">MYAHVNGVKLFFDIDGSGYIPDGPKMKHRSACIVLHGGPGSDHSDFKPWFDPLTEHMQLIYLDHRANGQSERVDPATCTLEQLADDIEAFRKYLGLDKVHVLGHSFGGMVAQTYAIKYPSSVEKLLLICTAPSKDFYEDAKSFAKKIATPRQLELIPRLFEGKIQGDEELEAWWDECFALYFYKKDEQLMYETGNRPIGSLEVCNYTFKHFMPHYDVRAQLPKLTMPVLIVAGRHDWITPVSQAEEMKGLLPDAILSIFEKSGHMPFIEEQESFIRTVVDFVDKGNK</sequence>
<organism evidence="4 5">
    <name type="scientific">Siminovitchia terrae</name>
    <name type="common">Bacillus terrae</name>
    <dbReference type="NCBI Taxonomy" id="1914933"/>
    <lineage>
        <taxon>Bacteria</taxon>
        <taxon>Bacillati</taxon>
        <taxon>Bacillota</taxon>
        <taxon>Bacilli</taxon>
        <taxon>Bacillales</taxon>
        <taxon>Bacillaceae</taxon>
        <taxon>Siminovitchia</taxon>
    </lineage>
</organism>
<evidence type="ECO:0000313" key="4">
    <source>
        <dbReference type="EMBL" id="GIN95725.1"/>
    </source>
</evidence>
<dbReference type="Pfam" id="PF00561">
    <property type="entry name" value="Abhydrolase_1"/>
    <property type="match status" value="1"/>
</dbReference>
<dbReference type="Proteomes" id="UP000680670">
    <property type="component" value="Unassembled WGS sequence"/>
</dbReference>
<protein>
    <submittedName>
        <fullName evidence="4">Hydrolase</fullName>
    </submittedName>
</protein>
<dbReference type="InterPro" id="IPR002410">
    <property type="entry name" value="Peptidase_S33"/>
</dbReference>
<dbReference type="PANTHER" id="PTHR43798">
    <property type="entry name" value="MONOACYLGLYCEROL LIPASE"/>
    <property type="match status" value="1"/>
</dbReference>
<dbReference type="EMBL" id="BORJ01000003">
    <property type="protein sequence ID" value="GIN95725.1"/>
    <property type="molecule type" value="Genomic_DNA"/>
</dbReference>
<dbReference type="InterPro" id="IPR029058">
    <property type="entry name" value="AB_hydrolase_fold"/>
</dbReference>
<feature type="domain" description="AB hydrolase-1" evidence="3">
    <location>
        <begin position="33"/>
        <end position="270"/>
    </location>
</feature>
<dbReference type="InterPro" id="IPR050266">
    <property type="entry name" value="AB_hydrolase_sf"/>
</dbReference>
<dbReference type="Gene3D" id="3.40.50.1820">
    <property type="entry name" value="alpha/beta hydrolase"/>
    <property type="match status" value="1"/>
</dbReference>
<comment type="caution">
    <text evidence="4">The sequence shown here is derived from an EMBL/GenBank/DDBJ whole genome shotgun (WGS) entry which is preliminary data.</text>
</comment>
<dbReference type="InterPro" id="IPR000073">
    <property type="entry name" value="AB_hydrolase_1"/>
</dbReference>
<evidence type="ECO:0000313" key="5">
    <source>
        <dbReference type="Proteomes" id="UP000680670"/>
    </source>
</evidence>
<accession>A0ABQ4KUK8</accession>
<comment type="similarity">
    <text evidence="1">Belongs to the peptidase S33 family.</text>
</comment>
<dbReference type="RefSeq" id="WP_212949151.1">
    <property type="nucleotide sequence ID" value="NZ_BORI01000008.1"/>
</dbReference>
<keyword evidence="2 4" id="KW-0378">Hydrolase</keyword>
<gene>
    <name evidence="4" type="ORF">J6TS1_15950</name>
</gene>
<evidence type="ECO:0000256" key="1">
    <source>
        <dbReference type="ARBA" id="ARBA00010088"/>
    </source>
</evidence>
<dbReference type="PRINTS" id="PR00793">
    <property type="entry name" value="PROAMNOPTASE"/>
</dbReference>
<proteinExistence type="inferred from homology"/>
<dbReference type="PRINTS" id="PR00111">
    <property type="entry name" value="ABHYDROLASE"/>
</dbReference>